<protein>
    <recommendedName>
        <fullName evidence="1">DUF7580 domain-containing protein</fullName>
    </recommendedName>
</protein>
<dbReference type="EMBL" id="JAGMWT010000002">
    <property type="protein sequence ID" value="KAH7135408.1"/>
    <property type="molecule type" value="Genomic_DNA"/>
</dbReference>
<comment type="caution">
    <text evidence="2">The sequence shown here is derived from an EMBL/GenBank/DDBJ whole genome shotgun (WGS) entry which is preliminary data.</text>
</comment>
<name>A0A9P9IU13_9PLEO</name>
<keyword evidence="3" id="KW-1185">Reference proteome</keyword>
<feature type="domain" description="DUF7580" evidence="1">
    <location>
        <begin position="426"/>
        <end position="587"/>
    </location>
</feature>
<gene>
    <name evidence="2" type="ORF">B0J11DRAFT_575995</name>
</gene>
<dbReference type="OrthoDB" id="3565018at2759"/>
<reference evidence="2" key="1">
    <citation type="journal article" date="2021" name="Nat. Commun.">
        <title>Genetic determinants of endophytism in the Arabidopsis root mycobiome.</title>
        <authorList>
            <person name="Mesny F."/>
            <person name="Miyauchi S."/>
            <person name="Thiergart T."/>
            <person name="Pickel B."/>
            <person name="Atanasova L."/>
            <person name="Karlsson M."/>
            <person name="Huettel B."/>
            <person name="Barry K.W."/>
            <person name="Haridas S."/>
            <person name="Chen C."/>
            <person name="Bauer D."/>
            <person name="Andreopoulos W."/>
            <person name="Pangilinan J."/>
            <person name="LaButti K."/>
            <person name="Riley R."/>
            <person name="Lipzen A."/>
            <person name="Clum A."/>
            <person name="Drula E."/>
            <person name="Henrissat B."/>
            <person name="Kohler A."/>
            <person name="Grigoriev I.V."/>
            <person name="Martin F.M."/>
            <person name="Hacquard S."/>
        </authorList>
    </citation>
    <scope>NUCLEOTIDE SEQUENCE</scope>
    <source>
        <strain evidence="2">MPI-CAGE-CH-0243</strain>
    </source>
</reference>
<organism evidence="2 3">
    <name type="scientific">Dendryphion nanum</name>
    <dbReference type="NCBI Taxonomy" id="256645"/>
    <lineage>
        <taxon>Eukaryota</taxon>
        <taxon>Fungi</taxon>
        <taxon>Dikarya</taxon>
        <taxon>Ascomycota</taxon>
        <taxon>Pezizomycotina</taxon>
        <taxon>Dothideomycetes</taxon>
        <taxon>Pleosporomycetidae</taxon>
        <taxon>Pleosporales</taxon>
        <taxon>Torulaceae</taxon>
        <taxon>Dendryphion</taxon>
    </lineage>
</organism>
<proteinExistence type="predicted"/>
<dbReference type="PANTHER" id="PTHR35186:SF4">
    <property type="entry name" value="PRION-INHIBITION AND PROPAGATION HELO DOMAIN-CONTAINING PROTEIN"/>
    <property type="match status" value="1"/>
</dbReference>
<dbReference type="InterPro" id="IPR056002">
    <property type="entry name" value="DUF7580"/>
</dbReference>
<sequence>MHGGVSSHDHPVITPTKSFSLIAKHLTTSTSKTWFEMVTGVETAGLVLGSLPLLIAALENYDDIVQPTKAFFSWRKHRRKLVQELYTLRASYDQAINILLNPVVDLEELKDMIENPLSDKWTAGDIADNLRDMLGTAYDPLILTISEISYILGDIATHLGIQGPLQGTPHLRNMVLAHPSVANNQSLRKFEFKNRMLFTMKKSTIKQNLERLEICTQRINSWIDRAGRFIDERPRQFSKLKFAESLSRIQENATKIHDALSQSRCKTKPRHPTLLLMEQRLKRPKMKKSSHGISLISTMSEPMCFKLSINRECHQSLVPFNTEFRVTDSPIELKSTKQKVKISAPQQRMNDTPYHDPMKLPLVTDFCRFIEGPTHSPIGFCLDTTGKFRAYPSQITAIKYIDHIVTLESILPSLKERPPLAALYGLVITLVASIFQLSHTPWLHQTWNKKDIIFLRAYNESTLPVDIRYPYLMRDFSSESCLSSTTGGDCSNFLALAILLLEITSGRSIEEEREPEDLGKHGVVDEKADLRTLDRWYRKEIYRMTAGFSKAVLTCLQQYLDPTANLENPDYCQVIKEKILQPLEDEMHHLIH</sequence>
<evidence type="ECO:0000259" key="1">
    <source>
        <dbReference type="Pfam" id="PF24476"/>
    </source>
</evidence>
<dbReference type="AlphaFoldDB" id="A0A9P9IU13"/>
<evidence type="ECO:0000313" key="2">
    <source>
        <dbReference type="EMBL" id="KAH7135408.1"/>
    </source>
</evidence>
<dbReference type="Proteomes" id="UP000700596">
    <property type="component" value="Unassembled WGS sequence"/>
</dbReference>
<dbReference type="PANTHER" id="PTHR35186">
    <property type="entry name" value="ANK_REP_REGION DOMAIN-CONTAINING PROTEIN"/>
    <property type="match status" value="1"/>
</dbReference>
<accession>A0A9P9IU13</accession>
<evidence type="ECO:0000313" key="3">
    <source>
        <dbReference type="Proteomes" id="UP000700596"/>
    </source>
</evidence>
<dbReference type="Pfam" id="PF24476">
    <property type="entry name" value="DUF7580"/>
    <property type="match status" value="1"/>
</dbReference>